<dbReference type="PANTHER" id="PTHR43557:SF4">
    <property type="entry name" value="APOPTOSIS-INDUCING FACTOR 1, MITOCHONDRIAL"/>
    <property type="match status" value="1"/>
</dbReference>
<dbReference type="SUPFAM" id="SSF55424">
    <property type="entry name" value="FAD/NAD-linked reductases, dimerisation (C-terminal) domain"/>
    <property type="match status" value="1"/>
</dbReference>
<dbReference type="Proteomes" id="UP000494106">
    <property type="component" value="Unassembled WGS sequence"/>
</dbReference>
<organism evidence="8 9">
    <name type="scientific">Arctia plantaginis</name>
    <name type="common">Wood tiger moth</name>
    <name type="synonym">Phalaena plantaginis</name>
    <dbReference type="NCBI Taxonomy" id="874455"/>
    <lineage>
        <taxon>Eukaryota</taxon>
        <taxon>Metazoa</taxon>
        <taxon>Ecdysozoa</taxon>
        <taxon>Arthropoda</taxon>
        <taxon>Hexapoda</taxon>
        <taxon>Insecta</taxon>
        <taxon>Pterygota</taxon>
        <taxon>Neoptera</taxon>
        <taxon>Endopterygota</taxon>
        <taxon>Lepidoptera</taxon>
        <taxon>Glossata</taxon>
        <taxon>Ditrysia</taxon>
        <taxon>Noctuoidea</taxon>
        <taxon>Erebidae</taxon>
        <taxon>Arctiinae</taxon>
        <taxon>Arctia</taxon>
    </lineage>
</organism>
<gene>
    <name evidence="7" type="ORF">APLA_LOCUS5828</name>
    <name evidence="8" type="ORF">APLA_LOCUS6975</name>
</gene>
<keyword evidence="5" id="KW-1133">Transmembrane helix</keyword>
<evidence type="ECO:0000256" key="5">
    <source>
        <dbReference type="SAM" id="Phobius"/>
    </source>
</evidence>
<dbReference type="Proteomes" id="UP000494256">
    <property type="component" value="Unassembled WGS sequence"/>
</dbReference>
<dbReference type="PRINTS" id="PR00411">
    <property type="entry name" value="PNDRDTASEI"/>
</dbReference>
<dbReference type="SUPFAM" id="SSF51905">
    <property type="entry name" value="FAD/NAD(P)-binding domain"/>
    <property type="match status" value="1"/>
</dbReference>
<dbReference type="OrthoDB" id="6029at2759"/>
<sequence length="591" mass="67336">MLDCKIIKGPCTVPPVPPPPPCPPPPPKPLPWALILGILTFFGTFGVMYRLYLWREESLKTADSKNIWRPRRKNKRPYHDKDLPACVQYLIVGTGAAGWAAYRAIMEHDKTAKVFFITKEDIIPYRRPPMSAEMWWNPEPPDINKLTYVDYGRRRKTMYLAECKSFMDPVKFYRKKKGPAVSIASGWCVLRVDADDHVAWVKTMCGEQPIYYERCLLALGSKARNLDMFKTAPKPVRDRVTRIRTIRDLEIAYRKVREARHIVVIGGGPLGTELAYHIGRMNKVHFSKTDLEQPPLDVVHIYKDGGILAGVLPEYLGEWAAEKVRCQGVTLMPKTQVYDAYESPDGRLQLTLSNGKTIVTDYALLAVGAEPRTEIAHPSFLEKDRENGGFLVNTELKARTHLYVAGDAASYYSQWKDQRMRMEHYANAEEQGYIAGANMTGYWTPCNIEPHYKVMLGDDLEMEVVGEVGACMPTVGLFKECKVDTSYFPDNAKGDDKRPCYKTGGEYEAKYRNGLLFYLRDEIVTGFVFWNMTPPIEDRVEVATELLRAQPTYKDIDLLADLLGFPQAICVFKAEKDSYVETACIKNRKEF</sequence>
<accession>A0A8S0ZY53</accession>
<evidence type="ECO:0000256" key="4">
    <source>
        <dbReference type="ARBA" id="ARBA00023002"/>
    </source>
</evidence>
<name>A0A8S0ZY53_ARCPL</name>
<comment type="caution">
    <text evidence="8">The sequence shown here is derived from an EMBL/GenBank/DDBJ whole genome shotgun (WGS) entry which is preliminary data.</text>
</comment>
<dbReference type="InterPro" id="IPR023753">
    <property type="entry name" value="FAD/NAD-binding_dom"/>
</dbReference>
<dbReference type="AlphaFoldDB" id="A0A8S0ZY53"/>
<evidence type="ECO:0000256" key="1">
    <source>
        <dbReference type="ARBA" id="ARBA00006442"/>
    </source>
</evidence>
<dbReference type="PRINTS" id="PR00368">
    <property type="entry name" value="FADPNR"/>
</dbReference>
<proteinExistence type="inferred from homology"/>
<evidence type="ECO:0000256" key="3">
    <source>
        <dbReference type="ARBA" id="ARBA00022827"/>
    </source>
</evidence>
<dbReference type="GO" id="GO:0006915">
    <property type="term" value="P:apoptotic process"/>
    <property type="evidence" value="ECO:0007669"/>
    <property type="project" value="TreeGrafter"/>
</dbReference>
<keyword evidence="5" id="KW-0472">Membrane</keyword>
<dbReference type="PANTHER" id="PTHR43557">
    <property type="entry name" value="APOPTOSIS-INDUCING FACTOR 1"/>
    <property type="match status" value="1"/>
</dbReference>
<feature type="transmembrane region" description="Helical" evidence="5">
    <location>
        <begin position="30"/>
        <end position="52"/>
    </location>
</feature>
<evidence type="ECO:0000259" key="6">
    <source>
        <dbReference type="Pfam" id="PF07992"/>
    </source>
</evidence>
<dbReference type="InterPro" id="IPR050446">
    <property type="entry name" value="FAD-oxidoreductase/Apoptosis"/>
</dbReference>
<feature type="transmembrane region" description="Helical" evidence="5">
    <location>
        <begin position="83"/>
        <end position="102"/>
    </location>
</feature>
<evidence type="ECO:0000313" key="8">
    <source>
        <dbReference type="EMBL" id="CAB3237597.1"/>
    </source>
</evidence>
<dbReference type="GO" id="GO:0005739">
    <property type="term" value="C:mitochondrion"/>
    <property type="evidence" value="ECO:0007669"/>
    <property type="project" value="TreeGrafter"/>
</dbReference>
<keyword evidence="2" id="KW-0285">Flavoprotein</keyword>
<comment type="similarity">
    <text evidence="1">Belongs to the FAD-dependent oxidoreductase family.</text>
</comment>
<dbReference type="EMBL" id="CADEBD010000291">
    <property type="protein sequence ID" value="CAB3232788.1"/>
    <property type="molecule type" value="Genomic_DNA"/>
</dbReference>
<protein>
    <recommendedName>
        <fullName evidence="6">FAD/NAD(P)-binding domain-containing protein</fullName>
    </recommendedName>
</protein>
<dbReference type="Gene3D" id="3.30.390.30">
    <property type="match status" value="1"/>
</dbReference>
<feature type="domain" description="FAD/NAD(P)-binding" evidence="6">
    <location>
        <begin position="88"/>
        <end position="432"/>
    </location>
</feature>
<evidence type="ECO:0000313" key="9">
    <source>
        <dbReference type="Proteomes" id="UP000494106"/>
    </source>
</evidence>
<dbReference type="GO" id="GO:0033108">
    <property type="term" value="P:mitochondrial respiratory chain complex assembly"/>
    <property type="evidence" value="ECO:0007669"/>
    <property type="project" value="TreeGrafter"/>
</dbReference>
<keyword evidence="3" id="KW-0274">FAD</keyword>
<dbReference type="Pfam" id="PF07992">
    <property type="entry name" value="Pyr_redox_2"/>
    <property type="match status" value="1"/>
</dbReference>
<evidence type="ECO:0000313" key="10">
    <source>
        <dbReference type="Proteomes" id="UP000494256"/>
    </source>
</evidence>
<keyword evidence="5" id="KW-0812">Transmembrane</keyword>
<dbReference type="InterPro" id="IPR036188">
    <property type="entry name" value="FAD/NAD-bd_sf"/>
</dbReference>
<dbReference type="SMART" id="SM01353">
    <property type="entry name" value="AIF_C"/>
    <property type="match status" value="1"/>
</dbReference>
<dbReference type="GO" id="GO:0016174">
    <property type="term" value="F:NAD(P)H oxidase H2O2-forming activity"/>
    <property type="evidence" value="ECO:0007669"/>
    <property type="project" value="TreeGrafter"/>
</dbReference>
<evidence type="ECO:0000256" key="2">
    <source>
        <dbReference type="ARBA" id="ARBA00022630"/>
    </source>
</evidence>
<keyword evidence="9" id="KW-1185">Reference proteome</keyword>
<dbReference type="GO" id="GO:0071949">
    <property type="term" value="F:FAD binding"/>
    <property type="evidence" value="ECO:0007669"/>
    <property type="project" value="TreeGrafter"/>
</dbReference>
<evidence type="ECO:0000313" key="7">
    <source>
        <dbReference type="EMBL" id="CAB3232788.1"/>
    </source>
</evidence>
<keyword evidence="4" id="KW-0560">Oxidoreductase</keyword>
<dbReference type="EMBL" id="CADEBC010000492">
    <property type="protein sequence ID" value="CAB3237597.1"/>
    <property type="molecule type" value="Genomic_DNA"/>
</dbReference>
<dbReference type="InterPro" id="IPR016156">
    <property type="entry name" value="FAD/NAD-linked_Rdtase_dimer_sf"/>
</dbReference>
<reference evidence="9 10" key="1">
    <citation type="submission" date="2020-04" db="EMBL/GenBank/DDBJ databases">
        <authorList>
            <person name="Wallbank WR R."/>
            <person name="Pardo Diaz C."/>
            <person name="Kozak K."/>
            <person name="Martin S."/>
            <person name="Jiggins C."/>
            <person name="Moest M."/>
            <person name="Warren A I."/>
            <person name="Byers J.R.P. K."/>
            <person name="Montejo-Kovacevich G."/>
            <person name="Yen C E."/>
        </authorList>
    </citation>
    <scope>NUCLEOTIDE SEQUENCE [LARGE SCALE GENOMIC DNA]</scope>
</reference>
<dbReference type="Gene3D" id="3.50.50.60">
    <property type="entry name" value="FAD/NAD(P)-binding domain"/>
    <property type="match status" value="2"/>
</dbReference>